<evidence type="ECO:0000313" key="2">
    <source>
        <dbReference type="Ensembl" id="ENSLLTP00000011914.1"/>
    </source>
</evidence>
<dbReference type="AlphaFoldDB" id="A0A8C5WTJ2"/>
<accession>A0A8C5WTJ2</accession>
<protein>
    <recommendedName>
        <fullName evidence="1">Mediator of RNA polymerase II transcription subunit 25 von Willebrand factor type A domain-containing protein</fullName>
    </recommendedName>
</protein>
<evidence type="ECO:0000259" key="1">
    <source>
        <dbReference type="Pfam" id="PF11265"/>
    </source>
</evidence>
<name>A0A8C5WTJ2_LATLA</name>
<evidence type="ECO:0000313" key="3">
    <source>
        <dbReference type="Proteomes" id="UP000694406"/>
    </source>
</evidence>
<dbReference type="Proteomes" id="UP000694406">
    <property type="component" value="Unplaced"/>
</dbReference>
<reference evidence="2" key="1">
    <citation type="submission" date="2025-08" db="UniProtKB">
        <authorList>
            <consortium name="Ensembl"/>
        </authorList>
    </citation>
    <scope>IDENTIFICATION</scope>
</reference>
<dbReference type="Pfam" id="PF11265">
    <property type="entry name" value="Med25_VWA"/>
    <property type="match status" value="1"/>
</dbReference>
<dbReference type="GeneTree" id="ENSGT00990000210857"/>
<dbReference type="InterPro" id="IPR021419">
    <property type="entry name" value="Mediator_Med25_VWA"/>
</dbReference>
<dbReference type="Ensembl" id="ENSLLTT00000012383.1">
    <property type="protein sequence ID" value="ENSLLTP00000011914.1"/>
    <property type="gene ID" value="ENSLLTG00000009164.1"/>
</dbReference>
<sequence length="84" mass="9402">MVVPMLDMPAQPIGMVSDVVFVIEGTANLGPYFESLRKHYLLPCLSSETDIWIILLKSKWSPHSCLEEVRRSGSSFTQTFGKGK</sequence>
<reference evidence="2" key="2">
    <citation type="submission" date="2025-09" db="UniProtKB">
        <authorList>
            <consortium name="Ensembl"/>
        </authorList>
    </citation>
    <scope>IDENTIFICATION</scope>
</reference>
<proteinExistence type="predicted"/>
<keyword evidence="3" id="KW-1185">Reference proteome</keyword>
<feature type="domain" description="Mediator of RNA polymerase II transcription subunit 25 von Willebrand factor type A" evidence="1">
    <location>
        <begin position="16"/>
        <end position="45"/>
    </location>
</feature>
<organism evidence="2 3">
    <name type="scientific">Laticauda laticaudata</name>
    <name type="common">Blue-ringed sea krait</name>
    <name type="synonym">Blue-lipped sea krait</name>
    <dbReference type="NCBI Taxonomy" id="8630"/>
    <lineage>
        <taxon>Eukaryota</taxon>
        <taxon>Metazoa</taxon>
        <taxon>Chordata</taxon>
        <taxon>Craniata</taxon>
        <taxon>Vertebrata</taxon>
        <taxon>Euteleostomi</taxon>
        <taxon>Lepidosauria</taxon>
        <taxon>Squamata</taxon>
        <taxon>Bifurcata</taxon>
        <taxon>Unidentata</taxon>
        <taxon>Episquamata</taxon>
        <taxon>Toxicofera</taxon>
        <taxon>Serpentes</taxon>
        <taxon>Colubroidea</taxon>
        <taxon>Elapidae</taxon>
        <taxon>Laticaudinae</taxon>
        <taxon>Laticauda</taxon>
    </lineage>
</organism>